<evidence type="ECO:0000313" key="2">
    <source>
        <dbReference type="EMBL" id="KAL0060912.1"/>
    </source>
</evidence>
<feature type="domain" description="XPG-I" evidence="1">
    <location>
        <begin position="90"/>
        <end position="162"/>
    </location>
</feature>
<dbReference type="Proteomes" id="UP001437256">
    <property type="component" value="Unassembled WGS sequence"/>
</dbReference>
<reference evidence="2 3" key="1">
    <citation type="submission" date="2024-05" db="EMBL/GenBank/DDBJ databases">
        <title>A draft genome resource for the thread blight pathogen Marasmius tenuissimus strain MS-2.</title>
        <authorList>
            <person name="Yulfo-Soto G.E."/>
            <person name="Baruah I.K."/>
            <person name="Amoako-Attah I."/>
            <person name="Bukari Y."/>
            <person name="Meinhardt L.W."/>
            <person name="Bailey B.A."/>
            <person name="Cohen S.P."/>
        </authorList>
    </citation>
    <scope>NUCLEOTIDE SEQUENCE [LARGE SCALE GENOMIC DNA]</scope>
    <source>
        <strain evidence="2 3">MS-2</strain>
    </source>
</reference>
<gene>
    <name evidence="2" type="ORF">AAF712_012307</name>
</gene>
<organism evidence="2 3">
    <name type="scientific">Marasmius tenuissimus</name>
    <dbReference type="NCBI Taxonomy" id="585030"/>
    <lineage>
        <taxon>Eukaryota</taxon>
        <taxon>Fungi</taxon>
        <taxon>Dikarya</taxon>
        <taxon>Basidiomycota</taxon>
        <taxon>Agaricomycotina</taxon>
        <taxon>Agaricomycetes</taxon>
        <taxon>Agaricomycetidae</taxon>
        <taxon>Agaricales</taxon>
        <taxon>Marasmiineae</taxon>
        <taxon>Marasmiaceae</taxon>
        <taxon>Marasmius</taxon>
    </lineage>
</organism>
<dbReference type="Gene3D" id="3.40.50.1010">
    <property type="entry name" value="5'-nuclease"/>
    <property type="match status" value="1"/>
</dbReference>
<accession>A0ABR2ZKC1</accession>
<sequence length="471" mass="52316">MKRDELGGQIPRIGIDANNLLTSLLVSSFNTTHMNGNGAIGNLLSTLCRYSCGQAVLIFVFDGHRASEYKNSNTPHGSIPFHEEAKILIRAFGGYVLEAPAEADAQLSWMSDKGILDAVISEDSDMIVRGVRTVLRFNPDQTAGNTHQEIYFDEYTTTSLKNHPTYRLTKGGLLLVALLVGNDYANGINGCGIVTAIQLASCGFGDTLRNGYFSICLDPGNSEAAAIQSQLRKFCMQWRSNLCNELASNSSGKLTRRQPILADNIGSDELFPAMAALHGYLQQEVIHIPLSSRVDTRKPFATEPFMHGGAPQHYIPSPLWSTNPSYGPQPVSIEHITRFCSLRMHMSTERILLYFQKYLWKPVLMQMYISRSTGMPTEIRITGHYKVIIESALTPLKKQPDTRTRIRYITEGLRAVAVSTLSSINSRVTAPTLPAFEKTVIHHEKQAMPWVFQLGLPDLDEDSDSDMENED</sequence>
<proteinExistence type="predicted"/>
<name>A0ABR2ZKC1_9AGAR</name>
<dbReference type="PANTHER" id="PTHR11081">
    <property type="entry name" value="FLAP ENDONUCLEASE FAMILY MEMBER"/>
    <property type="match status" value="1"/>
</dbReference>
<keyword evidence="3" id="KW-1185">Reference proteome</keyword>
<dbReference type="InterPro" id="IPR036279">
    <property type="entry name" value="5-3_exonuclease_C_sf"/>
</dbReference>
<evidence type="ECO:0000313" key="3">
    <source>
        <dbReference type="Proteomes" id="UP001437256"/>
    </source>
</evidence>
<dbReference type="InterPro" id="IPR006084">
    <property type="entry name" value="XPG/Rad2"/>
</dbReference>
<dbReference type="EMBL" id="JBBXMP010000157">
    <property type="protein sequence ID" value="KAL0060912.1"/>
    <property type="molecule type" value="Genomic_DNA"/>
</dbReference>
<dbReference type="InterPro" id="IPR029060">
    <property type="entry name" value="PIN-like_dom_sf"/>
</dbReference>
<evidence type="ECO:0000259" key="1">
    <source>
        <dbReference type="SMART" id="SM00484"/>
    </source>
</evidence>
<protein>
    <recommendedName>
        <fullName evidence="1">XPG-I domain-containing protein</fullName>
    </recommendedName>
</protein>
<dbReference type="SUPFAM" id="SSF88723">
    <property type="entry name" value="PIN domain-like"/>
    <property type="match status" value="1"/>
</dbReference>
<dbReference type="InterPro" id="IPR006086">
    <property type="entry name" value="XPG-I_dom"/>
</dbReference>
<dbReference type="PANTHER" id="PTHR11081:SF75">
    <property type="entry name" value="ENDONUCLEASE, PUTATIVE (AFU_ORTHOLOGUE AFUA_3G13260)-RELATED"/>
    <property type="match status" value="1"/>
</dbReference>
<dbReference type="SUPFAM" id="SSF47807">
    <property type="entry name" value="5' to 3' exonuclease, C-terminal subdomain"/>
    <property type="match status" value="1"/>
</dbReference>
<dbReference type="PRINTS" id="PR00853">
    <property type="entry name" value="XPGRADSUPER"/>
</dbReference>
<comment type="caution">
    <text evidence="2">The sequence shown here is derived from an EMBL/GenBank/DDBJ whole genome shotgun (WGS) entry which is preliminary data.</text>
</comment>
<dbReference type="Pfam" id="PF00867">
    <property type="entry name" value="XPG_I"/>
    <property type="match status" value="1"/>
</dbReference>
<dbReference type="SMART" id="SM00484">
    <property type="entry name" value="XPGI"/>
    <property type="match status" value="1"/>
</dbReference>